<dbReference type="AlphaFoldDB" id="A0A2N6CV47"/>
<evidence type="ECO:0000259" key="1">
    <source>
        <dbReference type="PROSITE" id="PS51186"/>
    </source>
</evidence>
<dbReference type="GO" id="GO:0016747">
    <property type="term" value="F:acyltransferase activity, transferring groups other than amino-acyl groups"/>
    <property type="evidence" value="ECO:0007669"/>
    <property type="project" value="InterPro"/>
</dbReference>
<sequence length="146" mass="16367">MEIESLENDDLVECSRLYVSVFKEPPWNEEWSIEDVFERLSDFLACPNAISLKAVHDGEIIGFLAGEIQKWNGAHFYYLKEICVSGEDQRKGVGSTLIGNLTVSLKSQGVSRIYLITQRDSIPASFYSSLGYTENSSIMVMGKSVE</sequence>
<accession>A0A2N6CV47</accession>
<dbReference type="SUPFAM" id="SSF55729">
    <property type="entry name" value="Acyl-CoA N-acyltransferases (Nat)"/>
    <property type="match status" value="1"/>
</dbReference>
<reference evidence="2 3" key="1">
    <citation type="submission" date="2017-11" db="EMBL/GenBank/DDBJ databases">
        <title>Genome-resolved metagenomics identifies genetic mobility, metabolic interactions, and unexpected diversity in perchlorate-reducing communities.</title>
        <authorList>
            <person name="Barnum T.P."/>
            <person name="Figueroa I.A."/>
            <person name="Carlstrom C.I."/>
            <person name="Lucas L.N."/>
            <person name="Engelbrektson A.L."/>
            <person name="Coates J.D."/>
        </authorList>
    </citation>
    <scope>NUCLEOTIDE SEQUENCE [LARGE SCALE GENOMIC DNA]</scope>
    <source>
        <strain evidence="2">BM301</strain>
    </source>
</reference>
<dbReference type="Proteomes" id="UP000235015">
    <property type="component" value="Unassembled WGS sequence"/>
</dbReference>
<gene>
    <name evidence="2" type="ORF">C0630_11665</name>
</gene>
<dbReference type="InterPro" id="IPR016181">
    <property type="entry name" value="Acyl_CoA_acyltransferase"/>
</dbReference>
<comment type="caution">
    <text evidence="2">The sequence shown here is derived from an EMBL/GenBank/DDBJ whole genome shotgun (WGS) entry which is preliminary data.</text>
</comment>
<protein>
    <recommendedName>
        <fullName evidence="1">N-acetyltransferase domain-containing protein</fullName>
    </recommendedName>
</protein>
<dbReference type="CDD" id="cd04301">
    <property type="entry name" value="NAT_SF"/>
    <property type="match status" value="1"/>
</dbReference>
<evidence type="ECO:0000313" key="2">
    <source>
        <dbReference type="EMBL" id="PLX61065.1"/>
    </source>
</evidence>
<organism evidence="2 3">
    <name type="scientific">Sedimenticola selenatireducens</name>
    <dbReference type="NCBI Taxonomy" id="191960"/>
    <lineage>
        <taxon>Bacteria</taxon>
        <taxon>Pseudomonadati</taxon>
        <taxon>Pseudomonadota</taxon>
        <taxon>Gammaproteobacteria</taxon>
        <taxon>Chromatiales</taxon>
        <taxon>Sedimenticolaceae</taxon>
        <taxon>Sedimenticola</taxon>
    </lineage>
</organism>
<dbReference type="EMBL" id="PKUN01000021">
    <property type="protein sequence ID" value="PLX61065.1"/>
    <property type="molecule type" value="Genomic_DNA"/>
</dbReference>
<proteinExistence type="predicted"/>
<evidence type="ECO:0000313" key="3">
    <source>
        <dbReference type="Proteomes" id="UP000235015"/>
    </source>
</evidence>
<feature type="domain" description="N-acetyltransferase" evidence="1">
    <location>
        <begin position="1"/>
        <end position="146"/>
    </location>
</feature>
<dbReference type="PROSITE" id="PS51186">
    <property type="entry name" value="GNAT"/>
    <property type="match status" value="1"/>
</dbReference>
<dbReference type="RefSeq" id="WP_273439606.1">
    <property type="nucleotide sequence ID" value="NZ_PKUN01000021.1"/>
</dbReference>
<dbReference type="InterPro" id="IPR000182">
    <property type="entry name" value="GNAT_dom"/>
</dbReference>
<name>A0A2N6CV47_9GAMM</name>
<dbReference type="Gene3D" id="3.40.630.30">
    <property type="match status" value="1"/>
</dbReference>
<dbReference type="Pfam" id="PF00583">
    <property type="entry name" value="Acetyltransf_1"/>
    <property type="match status" value="1"/>
</dbReference>